<feature type="compositionally biased region" description="Basic and acidic residues" evidence="1">
    <location>
        <begin position="235"/>
        <end position="244"/>
    </location>
</feature>
<dbReference type="AlphaFoldDB" id="A0A1H0AXH0"/>
<protein>
    <submittedName>
        <fullName evidence="3">HD domain-containing protein</fullName>
    </submittedName>
</protein>
<sequence>MAHEEEYERVSNPVAVASLLDTLVESGGASLCLEKADARAEPIVLMEQHPKQTLVLDLSSVDYLLSQLQDGASFYLTGQAQGKMLRTSLLSLTETRRSGGRFLCCSDYPAYLDVLQRRDAFRAELRIGMPVTAMVSVPGQEAVRGELRDLSQQGCQLELPMTASGILAAAEAPLTVAFEFPDGTHFEIQATARHQRPDAERNLLRAGFHFGHYSAEQERQVWYFVCEIERESARYTKESQDERQPSPLFASPAGRTNTGEHVGRRDTKRYATPTARRLVKVAAFLDAQILALQQGSDLDSRQLSLYTDRLMDLHEEDREALLFACRCLSPEPLLVRHGISVAVHLLDLVGAGMPRDVRKALVASGLVHDLGKALVPQVLFKAENFEATHRQALSEHVPIVLERLGSCQWLSSSVASAVISGINERMDGSGYPSGVTGESLNELAKASAIVDVVEALRRDRNDRPAKTAQQIYRHLLSHPRQFDPRWIKRYIEHFKALPVGSLVRFSSEQMAWVLRVDERGNPIEVQLAADASAPMRDNLGKTIQGNITEKLGRPVSEIAVSA</sequence>
<dbReference type="PANTHER" id="PTHR43155:SF2">
    <property type="entry name" value="CYCLIC DI-GMP PHOSPHODIESTERASE PA4108"/>
    <property type="match status" value="1"/>
</dbReference>
<dbReference type="Pfam" id="PF07238">
    <property type="entry name" value="PilZ"/>
    <property type="match status" value="1"/>
</dbReference>
<evidence type="ECO:0000259" key="2">
    <source>
        <dbReference type="PROSITE" id="PS51832"/>
    </source>
</evidence>
<dbReference type="SMART" id="SM00471">
    <property type="entry name" value="HDc"/>
    <property type="match status" value="1"/>
</dbReference>
<dbReference type="PANTHER" id="PTHR43155">
    <property type="entry name" value="CYCLIC DI-GMP PHOSPHODIESTERASE PA4108-RELATED"/>
    <property type="match status" value="1"/>
</dbReference>
<feature type="region of interest" description="Disordered" evidence="1">
    <location>
        <begin position="235"/>
        <end position="266"/>
    </location>
</feature>
<evidence type="ECO:0000256" key="1">
    <source>
        <dbReference type="SAM" id="MobiDB-lite"/>
    </source>
</evidence>
<dbReference type="SUPFAM" id="SSF109604">
    <property type="entry name" value="HD-domain/PDEase-like"/>
    <property type="match status" value="1"/>
</dbReference>
<dbReference type="Gene3D" id="2.40.10.220">
    <property type="entry name" value="predicted glycosyltransferase like domains"/>
    <property type="match status" value="1"/>
</dbReference>
<dbReference type="STRING" id="416873.SAMN04487951_104283"/>
<dbReference type="EMBL" id="FNII01000004">
    <property type="protein sequence ID" value="SDN37773.1"/>
    <property type="molecule type" value="Genomic_DNA"/>
</dbReference>
<organism evidence="3 4">
    <name type="scientific">Vreelandella arcis</name>
    <dbReference type="NCBI Taxonomy" id="416873"/>
    <lineage>
        <taxon>Bacteria</taxon>
        <taxon>Pseudomonadati</taxon>
        <taxon>Pseudomonadota</taxon>
        <taxon>Gammaproteobacteria</taxon>
        <taxon>Oceanospirillales</taxon>
        <taxon>Halomonadaceae</taxon>
        <taxon>Vreelandella</taxon>
    </lineage>
</organism>
<dbReference type="Proteomes" id="UP000199677">
    <property type="component" value="Unassembled WGS sequence"/>
</dbReference>
<dbReference type="CDD" id="cd00077">
    <property type="entry name" value="HDc"/>
    <property type="match status" value="1"/>
</dbReference>
<evidence type="ECO:0000313" key="3">
    <source>
        <dbReference type="EMBL" id="SDN37773.1"/>
    </source>
</evidence>
<dbReference type="InterPro" id="IPR003607">
    <property type="entry name" value="HD/PDEase_dom"/>
</dbReference>
<dbReference type="Gene3D" id="1.10.3210.10">
    <property type="entry name" value="Hypothetical protein af1432"/>
    <property type="match status" value="1"/>
</dbReference>
<proteinExistence type="predicted"/>
<name>A0A1H0AXH0_9GAMM</name>
<keyword evidence="4" id="KW-1185">Reference proteome</keyword>
<feature type="domain" description="HD-GYP" evidence="2">
    <location>
        <begin position="310"/>
        <end position="506"/>
    </location>
</feature>
<dbReference type="InterPro" id="IPR009875">
    <property type="entry name" value="PilZ_domain"/>
</dbReference>
<reference evidence="4" key="1">
    <citation type="submission" date="2016-10" db="EMBL/GenBank/DDBJ databases">
        <authorList>
            <person name="Varghese N."/>
            <person name="Submissions S."/>
        </authorList>
    </citation>
    <scope>NUCLEOTIDE SEQUENCE [LARGE SCALE GENOMIC DNA]</scope>
    <source>
        <strain evidence="4">CGMCC 1.6494</strain>
    </source>
</reference>
<dbReference type="GO" id="GO:0008081">
    <property type="term" value="F:phosphoric diester hydrolase activity"/>
    <property type="evidence" value="ECO:0007669"/>
    <property type="project" value="UniProtKB-ARBA"/>
</dbReference>
<dbReference type="GO" id="GO:0035438">
    <property type="term" value="F:cyclic-di-GMP binding"/>
    <property type="evidence" value="ECO:0007669"/>
    <property type="project" value="InterPro"/>
</dbReference>
<gene>
    <name evidence="3" type="ORF">SAMN04487951_104283</name>
</gene>
<evidence type="ECO:0000313" key="4">
    <source>
        <dbReference type="Proteomes" id="UP000199677"/>
    </source>
</evidence>
<dbReference type="InterPro" id="IPR037522">
    <property type="entry name" value="HD_GYP_dom"/>
</dbReference>
<dbReference type="PROSITE" id="PS51832">
    <property type="entry name" value="HD_GYP"/>
    <property type="match status" value="1"/>
</dbReference>
<dbReference type="Pfam" id="PF13487">
    <property type="entry name" value="HD_5"/>
    <property type="match status" value="1"/>
</dbReference>
<accession>A0A1H0AXH0</accession>
<dbReference type="SUPFAM" id="SSF141371">
    <property type="entry name" value="PilZ domain-like"/>
    <property type="match status" value="1"/>
</dbReference>